<reference evidence="14 15" key="1">
    <citation type="submission" date="2020-02" db="EMBL/GenBank/DDBJ databases">
        <title>Comparative genomics of sulfur disproportionating microorganisms.</title>
        <authorList>
            <person name="Ward L.M."/>
            <person name="Bertran E."/>
            <person name="Johnston D.T."/>
        </authorList>
    </citation>
    <scope>NUCLEOTIDE SEQUENCE [LARGE SCALE GENOMIC DNA]</scope>
    <source>
        <strain evidence="14 15">DSM 100025</strain>
    </source>
</reference>
<comment type="function">
    <text evidence="11">Catalyzes the reduction of ribonucleotides to deoxyribonucleotides. May function to provide a pool of deoxyribonucleotide precursors for DNA repair during oxygen limitation and/or for immediate growth after restoration of oxygen.</text>
</comment>
<dbReference type="GO" id="GO:0009263">
    <property type="term" value="P:deoxyribonucleotide biosynthetic process"/>
    <property type="evidence" value="ECO:0007669"/>
    <property type="project" value="UniProtKB-KW"/>
</dbReference>
<comment type="catalytic activity">
    <reaction evidence="10 11">
        <text>a 2'-deoxyribonucleoside 5'-diphosphate + [thioredoxin]-disulfide + H2O = a ribonucleoside 5'-diphosphate + [thioredoxin]-dithiol</text>
        <dbReference type="Rhea" id="RHEA:23252"/>
        <dbReference type="Rhea" id="RHEA-COMP:10698"/>
        <dbReference type="Rhea" id="RHEA-COMP:10700"/>
        <dbReference type="ChEBI" id="CHEBI:15377"/>
        <dbReference type="ChEBI" id="CHEBI:29950"/>
        <dbReference type="ChEBI" id="CHEBI:50058"/>
        <dbReference type="ChEBI" id="CHEBI:57930"/>
        <dbReference type="ChEBI" id="CHEBI:73316"/>
        <dbReference type="EC" id="1.17.4.1"/>
    </reaction>
</comment>
<gene>
    <name evidence="14" type="ORF">G3N55_03175</name>
</gene>
<dbReference type="AlphaFoldDB" id="A0A6N9TKT5"/>
<keyword evidence="3 11" id="KW-0846">Cobalamin</keyword>
<dbReference type="InterPro" id="IPR000788">
    <property type="entry name" value="RNR_lg_C"/>
</dbReference>
<dbReference type="Gene3D" id="3.20.70.20">
    <property type="match status" value="1"/>
</dbReference>
<evidence type="ECO:0000256" key="1">
    <source>
        <dbReference type="ARBA" id="ARBA00001922"/>
    </source>
</evidence>
<evidence type="ECO:0000256" key="6">
    <source>
        <dbReference type="ARBA" id="ARBA00023002"/>
    </source>
</evidence>
<evidence type="ECO:0000256" key="9">
    <source>
        <dbReference type="ARBA" id="ARBA00023285"/>
    </source>
</evidence>
<dbReference type="Proteomes" id="UP000469346">
    <property type="component" value="Unassembled WGS sequence"/>
</dbReference>
<keyword evidence="4 11" id="KW-0237">DNA synthesis</keyword>
<dbReference type="InterPro" id="IPR050862">
    <property type="entry name" value="RdRp_reductase_class-2"/>
</dbReference>
<keyword evidence="15" id="KW-1185">Reference proteome</keyword>
<evidence type="ECO:0000256" key="10">
    <source>
        <dbReference type="ARBA" id="ARBA00047754"/>
    </source>
</evidence>
<name>A0A6N9TKT5_DISTH</name>
<evidence type="ECO:0000259" key="12">
    <source>
        <dbReference type="Pfam" id="PF00317"/>
    </source>
</evidence>
<dbReference type="InterPro" id="IPR013344">
    <property type="entry name" value="RNR_NrdJ/NrdZ"/>
</dbReference>
<evidence type="ECO:0000313" key="14">
    <source>
        <dbReference type="EMBL" id="NDY41855.1"/>
    </source>
</evidence>
<keyword evidence="7" id="KW-0215">Deoxyribonucleotide synthesis</keyword>
<dbReference type="Pfam" id="PF00317">
    <property type="entry name" value="Ribonuc_red_lgN"/>
    <property type="match status" value="1"/>
</dbReference>
<dbReference type="GO" id="GO:0005524">
    <property type="term" value="F:ATP binding"/>
    <property type="evidence" value="ECO:0007669"/>
    <property type="project" value="InterPro"/>
</dbReference>
<organism evidence="14 15">
    <name type="scientific">Dissulfurirhabdus thermomarina</name>
    <dbReference type="NCBI Taxonomy" id="1765737"/>
    <lineage>
        <taxon>Bacteria</taxon>
        <taxon>Deltaproteobacteria</taxon>
        <taxon>Dissulfurirhabdaceae</taxon>
        <taxon>Dissulfurirhabdus</taxon>
    </lineage>
</organism>
<evidence type="ECO:0000259" key="13">
    <source>
        <dbReference type="Pfam" id="PF02867"/>
    </source>
</evidence>
<comment type="caution">
    <text evidence="14">The sequence shown here is derived from an EMBL/GenBank/DDBJ whole genome shotgun (WGS) entry which is preliminary data.</text>
</comment>
<keyword evidence="9 11" id="KW-0170">Cobalt</keyword>
<feature type="domain" description="Ribonucleotide reductase large subunit C-terminal" evidence="13">
    <location>
        <begin position="94"/>
        <end position="406"/>
    </location>
</feature>
<dbReference type="PRINTS" id="PR01183">
    <property type="entry name" value="RIBORDTASEM1"/>
</dbReference>
<evidence type="ECO:0000256" key="7">
    <source>
        <dbReference type="ARBA" id="ARBA00023116"/>
    </source>
</evidence>
<dbReference type="PANTHER" id="PTHR43371">
    <property type="entry name" value="VITAMIN B12-DEPENDENT RIBONUCLEOTIDE REDUCTASE"/>
    <property type="match status" value="1"/>
</dbReference>
<feature type="domain" description="Ribonucleotide reductase large subunit C-terminal" evidence="13">
    <location>
        <begin position="416"/>
        <end position="562"/>
    </location>
</feature>
<dbReference type="Pfam" id="PF02867">
    <property type="entry name" value="Ribonuc_red_lgC"/>
    <property type="match status" value="2"/>
</dbReference>
<dbReference type="UniPathway" id="UPA00326"/>
<dbReference type="SUPFAM" id="SSF48168">
    <property type="entry name" value="R1 subunit of ribonucleotide reductase, N-terminal domain"/>
    <property type="match status" value="1"/>
</dbReference>
<comment type="cofactor">
    <cofactor evidence="1 11">
        <name>adenosylcob(III)alamin</name>
        <dbReference type="ChEBI" id="CHEBI:18408"/>
    </cofactor>
</comment>
<proteinExistence type="inferred from homology"/>
<dbReference type="GO" id="GO:0071897">
    <property type="term" value="P:DNA biosynthetic process"/>
    <property type="evidence" value="ECO:0007669"/>
    <property type="project" value="UniProtKB-KW"/>
</dbReference>
<dbReference type="EMBL" id="JAAGRR010000021">
    <property type="protein sequence ID" value="NDY41855.1"/>
    <property type="molecule type" value="Genomic_DNA"/>
</dbReference>
<dbReference type="GO" id="GO:0031419">
    <property type="term" value="F:cobalamin binding"/>
    <property type="evidence" value="ECO:0007669"/>
    <property type="project" value="UniProtKB-KW"/>
</dbReference>
<feature type="domain" description="Ribonucleotide reductase large subunit N-terminal" evidence="12">
    <location>
        <begin position="12"/>
        <end position="91"/>
    </location>
</feature>
<dbReference type="InterPro" id="IPR013509">
    <property type="entry name" value="RNR_lsu_N"/>
</dbReference>
<dbReference type="NCBIfam" id="TIGR02504">
    <property type="entry name" value="NrdJ_Z"/>
    <property type="match status" value="1"/>
</dbReference>
<dbReference type="EC" id="1.17.4.1" evidence="11"/>
<dbReference type="SUPFAM" id="SSF51998">
    <property type="entry name" value="PFL-like glycyl radical enzymes"/>
    <property type="match status" value="1"/>
</dbReference>
<evidence type="ECO:0000256" key="4">
    <source>
        <dbReference type="ARBA" id="ARBA00022634"/>
    </source>
</evidence>
<evidence type="ECO:0000256" key="3">
    <source>
        <dbReference type="ARBA" id="ARBA00022628"/>
    </source>
</evidence>
<dbReference type="CDD" id="cd02888">
    <property type="entry name" value="RNR_II_dimer"/>
    <property type="match status" value="1"/>
</dbReference>
<evidence type="ECO:0000256" key="11">
    <source>
        <dbReference type="RuleBase" id="RU364064"/>
    </source>
</evidence>
<protein>
    <recommendedName>
        <fullName evidence="11">Vitamin B12-dependent ribonucleotide reductase</fullName>
        <ecNumber evidence="11">1.17.4.1</ecNumber>
    </recommendedName>
</protein>
<keyword evidence="6 11" id="KW-0560">Oxidoreductase</keyword>
<keyword evidence="5 11" id="KW-0547">Nucleotide-binding</keyword>
<dbReference type="PANTHER" id="PTHR43371:SF1">
    <property type="entry name" value="RIBONUCLEOSIDE-DIPHOSPHATE REDUCTASE"/>
    <property type="match status" value="1"/>
</dbReference>
<accession>A0A6N9TKT5</accession>
<evidence type="ECO:0000256" key="8">
    <source>
        <dbReference type="ARBA" id="ARBA00023157"/>
    </source>
</evidence>
<dbReference type="InterPro" id="IPR008926">
    <property type="entry name" value="RNR_R1-su_N"/>
</dbReference>
<sequence>MEEVPVKPLHISENARRVLEARYLRRDARGRIAESPEDLFARVARAVAGAELRFGGPGAAARWEGRFRRLMTGGYFLPNSPTLMNAGTALGQLSACFVLPVPDTMEGIFGAVRDMALVQRTGGGTGFSFSRLRPAGDLVASTGGAASGPVSFMKIFDCATENIRQGGKRRGANMGVLRVDHPDVLAFVRAKLDGVSLQNFNLSVGVTDAFMEAAAAGRTYPLVHPRTGERVGRLDAAEVLAAMAEAAWACGDPGLLFLDAVARANPVPELGPIEATNPCGEVPLLPYESCNLGSLNLARLVRGDGTGARLDRRRLRRLAAEAVRFLDDVIEVCRYPLQPLAEAAAATRKIGLGVMGFAEMLVRMGISYDSDEAVAVAGDVARELAEAALAASRELARERGPYPAWRRGGPAGDVPVRNATRTAIAPTGTLGIIAGTSAGIEPFFALAYRRRALDGEILTEVNPLFEAAARAHGLDPRRLVEDVRRRGRLSAVPDVPETLRSRFVTALEVPPERHLAVQAAFQRHVDNSVSKTVNLPPAATPADVAAVFRRAWELGLKGITVYRYGSKAGQVLELGAGDAAFLADHTARCDPGECRL</sequence>
<comment type="similarity">
    <text evidence="2 11">Belongs to the ribonucleoside diphosphate reductase class-2 family.</text>
</comment>
<evidence type="ECO:0000256" key="5">
    <source>
        <dbReference type="ARBA" id="ARBA00022741"/>
    </source>
</evidence>
<evidence type="ECO:0000256" key="2">
    <source>
        <dbReference type="ARBA" id="ARBA00007405"/>
    </source>
</evidence>
<keyword evidence="8" id="KW-1015">Disulfide bond</keyword>
<dbReference type="GO" id="GO:0004748">
    <property type="term" value="F:ribonucleoside-diphosphate reductase activity, thioredoxin disulfide as acceptor"/>
    <property type="evidence" value="ECO:0007669"/>
    <property type="project" value="UniProtKB-EC"/>
</dbReference>
<evidence type="ECO:0000313" key="15">
    <source>
        <dbReference type="Proteomes" id="UP000469346"/>
    </source>
</evidence>